<reference evidence="2" key="1">
    <citation type="journal article" date="2014" name="Front. Microbiol.">
        <title>High frequency of phylogenetically diverse reductive dehalogenase-homologous genes in deep subseafloor sedimentary metagenomes.</title>
        <authorList>
            <person name="Kawai M."/>
            <person name="Futagami T."/>
            <person name="Toyoda A."/>
            <person name="Takaki Y."/>
            <person name="Nishi S."/>
            <person name="Hori S."/>
            <person name="Arai W."/>
            <person name="Tsubouchi T."/>
            <person name="Morono Y."/>
            <person name="Uchiyama I."/>
            <person name="Ito T."/>
            <person name="Fujiyama A."/>
            <person name="Inagaki F."/>
            <person name="Takami H."/>
        </authorList>
    </citation>
    <scope>NUCLEOTIDE SEQUENCE</scope>
    <source>
        <strain evidence="2">Expedition CK06-06</strain>
    </source>
</reference>
<organism evidence="2">
    <name type="scientific">marine sediment metagenome</name>
    <dbReference type="NCBI Taxonomy" id="412755"/>
    <lineage>
        <taxon>unclassified sequences</taxon>
        <taxon>metagenomes</taxon>
        <taxon>ecological metagenomes</taxon>
    </lineage>
</organism>
<evidence type="ECO:0000313" key="2">
    <source>
        <dbReference type="EMBL" id="GAI05415.1"/>
    </source>
</evidence>
<dbReference type="AlphaFoldDB" id="X1LSN5"/>
<accession>X1LSN5</accession>
<gene>
    <name evidence="2" type="ORF">S06H3_14803</name>
</gene>
<sequence>MSRRVGSRLPVKEGIANGSLYLFRDPPLVQISLGEPSVTPRAAKQPIHKSDLSPAPSNATKRPYWTDPLDSTVKYAGGDPLDIEQVLASIVDKSTLKPAIIVLRDLHDQGRPLFLITTLTSRYFPRGRWRAYLYILKPPNPPTYQLVGSLALTIEPRQISPFHTWRYLKRAIKTMQHPEATRHIRKSAGLRF</sequence>
<dbReference type="EMBL" id="BARV01007256">
    <property type="protein sequence ID" value="GAI05415.1"/>
    <property type="molecule type" value="Genomic_DNA"/>
</dbReference>
<evidence type="ECO:0000256" key="1">
    <source>
        <dbReference type="SAM" id="MobiDB-lite"/>
    </source>
</evidence>
<name>X1LSN5_9ZZZZ</name>
<proteinExistence type="predicted"/>
<protein>
    <submittedName>
        <fullName evidence="2">Uncharacterized protein</fullName>
    </submittedName>
</protein>
<feature type="region of interest" description="Disordered" evidence="1">
    <location>
        <begin position="40"/>
        <end position="64"/>
    </location>
</feature>
<comment type="caution">
    <text evidence="2">The sequence shown here is derived from an EMBL/GenBank/DDBJ whole genome shotgun (WGS) entry which is preliminary data.</text>
</comment>